<comment type="caution">
    <text evidence="3">The sequence shown here is derived from an EMBL/GenBank/DDBJ whole genome shotgun (WGS) entry which is preliminary data.</text>
</comment>
<gene>
    <name evidence="3" type="ORF">ABT322_14070</name>
</gene>
<dbReference type="RefSeq" id="WP_350815070.1">
    <property type="nucleotide sequence ID" value="NZ_JBEPCV010000011.1"/>
</dbReference>
<keyword evidence="4" id="KW-1185">Reference proteome</keyword>
<dbReference type="Proteomes" id="UP001490330">
    <property type="component" value="Unassembled WGS sequence"/>
</dbReference>
<evidence type="ECO:0000313" key="3">
    <source>
        <dbReference type="EMBL" id="MER6904881.1"/>
    </source>
</evidence>
<feature type="region of interest" description="Disordered" evidence="1">
    <location>
        <begin position="95"/>
        <end position="130"/>
    </location>
</feature>
<dbReference type="InterPro" id="IPR025948">
    <property type="entry name" value="HTH-like_dom"/>
</dbReference>
<protein>
    <submittedName>
        <fullName evidence="3">IS3 family transposase</fullName>
    </submittedName>
</protein>
<dbReference type="PANTHER" id="PTHR46889:SF4">
    <property type="entry name" value="TRANSPOSASE INSO FOR INSERTION SEQUENCE ELEMENT IS911B-RELATED"/>
    <property type="match status" value="1"/>
</dbReference>
<dbReference type="Pfam" id="PF13276">
    <property type="entry name" value="HTH_21"/>
    <property type="match status" value="1"/>
</dbReference>
<dbReference type="InterPro" id="IPR050900">
    <property type="entry name" value="Transposase_IS3/IS150/IS904"/>
</dbReference>
<organism evidence="3 4">
    <name type="scientific">Streptomyces flaveolus</name>
    <dbReference type="NCBI Taxonomy" id="67297"/>
    <lineage>
        <taxon>Bacteria</taxon>
        <taxon>Bacillati</taxon>
        <taxon>Actinomycetota</taxon>
        <taxon>Actinomycetes</taxon>
        <taxon>Kitasatosporales</taxon>
        <taxon>Streptomycetaceae</taxon>
        <taxon>Streptomyces</taxon>
    </lineage>
</organism>
<dbReference type="EMBL" id="JBEPCV010000011">
    <property type="protein sequence ID" value="MER6904881.1"/>
    <property type="molecule type" value="Genomic_DNA"/>
</dbReference>
<evidence type="ECO:0000313" key="4">
    <source>
        <dbReference type="Proteomes" id="UP001490330"/>
    </source>
</evidence>
<sequence>MIDHLRERGLGVDPSCRVLELSPSTHFARKKRPKSARGLRDEQLMPLIEKVHAESDGTYGARRITRALRRRGHGVARCTVERLMAELGLEGVIRGRGRRTTIPEPSAPRPPAWSTETSPHPGPISCGAQT</sequence>
<evidence type="ECO:0000256" key="1">
    <source>
        <dbReference type="SAM" id="MobiDB-lite"/>
    </source>
</evidence>
<dbReference type="PANTHER" id="PTHR46889">
    <property type="entry name" value="TRANSPOSASE INSF FOR INSERTION SEQUENCE IS3B-RELATED"/>
    <property type="match status" value="1"/>
</dbReference>
<name>A0ABV1VEH8_9ACTN</name>
<evidence type="ECO:0000259" key="2">
    <source>
        <dbReference type="Pfam" id="PF13276"/>
    </source>
</evidence>
<reference evidence="3 4" key="1">
    <citation type="submission" date="2024-06" db="EMBL/GenBank/DDBJ databases">
        <title>The Natural Products Discovery Center: Release of the First 8490 Sequenced Strains for Exploring Actinobacteria Biosynthetic Diversity.</title>
        <authorList>
            <person name="Kalkreuter E."/>
            <person name="Kautsar S.A."/>
            <person name="Yang D."/>
            <person name="Bader C.D."/>
            <person name="Teijaro C.N."/>
            <person name="Fluegel L."/>
            <person name="Davis C.M."/>
            <person name="Simpson J.R."/>
            <person name="Lauterbach L."/>
            <person name="Steele A.D."/>
            <person name="Gui C."/>
            <person name="Meng S."/>
            <person name="Li G."/>
            <person name="Viehrig K."/>
            <person name="Ye F."/>
            <person name="Su P."/>
            <person name="Kiefer A.F."/>
            <person name="Nichols A."/>
            <person name="Cepeda A.J."/>
            <person name="Yan W."/>
            <person name="Fan B."/>
            <person name="Jiang Y."/>
            <person name="Adhikari A."/>
            <person name="Zheng C.-J."/>
            <person name="Schuster L."/>
            <person name="Cowan T.M."/>
            <person name="Smanski M.J."/>
            <person name="Chevrette M.G."/>
            <person name="De Carvalho L.P.S."/>
            <person name="Shen B."/>
        </authorList>
    </citation>
    <scope>NUCLEOTIDE SEQUENCE [LARGE SCALE GENOMIC DNA]</scope>
    <source>
        <strain evidence="3 4">NPDC000632</strain>
    </source>
</reference>
<feature type="domain" description="HTH-like" evidence="2">
    <location>
        <begin position="40"/>
        <end position="96"/>
    </location>
</feature>
<proteinExistence type="predicted"/>
<accession>A0ABV1VEH8</accession>